<feature type="signal peptide" evidence="1">
    <location>
        <begin position="1"/>
        <end position="19"/>
    </location>
</feature>
<evidence type="ECO:0000256" key="1">
    <source>
        <dbReference type="SAM" id="SignalP"/>
    </source>
</evidence>
<reference evidence="2 3" key="2">
    <citation type="journal article" date="2013" name="PLoS Genet.">
        <title>Comparative genome structure, secondary metabolite, and effector coding capacity across Cochliobolus pathogens.</title>
        <authorList>
            <person name="Condon B.J."/>
            <person name="Leng Y."/>
            <person name="Wu D."/>
            <person name="Bushley K.E."/>
            <person name="Ohm R.A."/>
            <person name="Otillar R."/>
            <person name="Martin J."/>
            <person name="Schackwitz W."/>
            <person name="Grimwood J."/>
            <person name="MohdZainudin N."/>
            <person name="Xue C."/>
            <person name="Wang R."/>
            <person name="Manning V.A."/>
            <person name="Dhillon B."/>
            <person name="Tu Z.J."/>
            <person name="Steffenson B.J."/>
            <person name="Salamov A."/>
            <person name="Sun H."/>
            <person name="Lowry S."/>
            <person name="LaButti K."/>
            <person name="Han J."/>
            <person name="Copeland A."/>
            <person name="Lindquist E."/>
            <person name="Barry K."/>
            <person name="Schmutz J."/>
            <person name="Baker S.E."/>
            <person name="Ciuffetti L.M."/>
            <person name="Grigoriev I.V."/>
            <person name="Zhong S."/>
            <person name="Turgeon B.G."/>
        </authorList>
    </citation>
    <scope>NUCLEOTIDE SEQUENCE [LARGE SCALE GENOMIC DNA]</scope>
    <source>
        <strain evidence="3">28A</strain>
    </source>
</reference>
<dbReference type="GeneID" id="19403236"/>
<dbReference type="AlphaFoldDB" id="R0KDU1"/>
<dbReference type="OrthoDB" id="4946701at2759"/>
<protein>
    <submittedName>
        <fullName evidence="2">Uncharacterized protein</fullName>
    </submittedName>
</protein>
<dbReference type="HOGENOM" id="CLU_2279235_0_0_1"/>
<gene>
    <name evidence="2" type="ORF">SETTUDRAFT_28341</name>
</gene>
<evidence type="ECO:0000313" key="2">
    <source>
        <dbReference type="EMBL" id="EOA86327.1"/>
    </source>
</evidence>
<dbReference type="EMBL" id="KB908593">
    <property type="protein sequence ID" value="EOA86327.1"/>
    <property type="molecule type" value="Genomic_DNA"/>
</dbReference>
<evidence type="ECO:0000313" key="3">
    <source>
        <dbReference type="Proteomes" id="UP000016935"/>
    </source>
</evidence>
<dbReference type="Proteomes" id="UP000016935">
    <property type="component" value="Unassembled WGS sequence"/>
</dbReference>
<name>R0KDU1_EXST2</name>
<keyword evidence="1" id="KW-0732">Signal</keyword>
<keyword evidence="3" id="KW-1185">Reference proteome</keyword>
<organism evidence="2 3">
    <name type="scientific">Exserohilum turcicum (strain 28A)</name>
    <name type="common">Northern leaf blight fungus</name>
    <name type="synonym">Setosphaeria turcica</name>
    <dbReference type="NCBI Taxonomy" id="671987"/>
    <lineage>
        <taxon>Eukaryota</taxon>
        <taxon>Fungi</taxon>
        <taxon>Dikarya</taxon>
        <taxon>Ascomycota</taxon>
        <taxon>Pezizomycotina</taxon>
        <taxon>Dothideomycetes</taxon>
        <taxon>Pleosporomycetidae</taxon>
        <taxon>Pleosporales</taxon>
        <taxon>Pleosporineae</taxon>
        <taxon>Pleosporaceae</taxon>
        <taxon>Exserohilum</taxon>
    </lineage>
</organism>
<feature type="chain" id="PRO_5004343251" evidence="1">
    <location>
        <begin position="20"/>
        <end position="102"/>
    </location>
</feature>
<dbReference type="RefSeq" id="XP_008025887.1">
    <property type="nucleotide sequence ID" value="XM_008027696.1"/>
</dbReference>
<proteinExistence type="predicted"/>
<reference evidence="2 3" key="1">
    <citation type="journal article" date="2012" name="PLoS Pathog.">
        <title>Diverse lifestyles and strategies of plant pathogenesis encoded in the genomes of eighteen Dothideomycetes fungi.</title>
        <authorList>
            <person name="Ohm R.A."/>
            <person name="Feau N."/>
            <person name="Henrissat B."/>
            <person name="Schoch C.L."/>
            <person name="Horwitz B.A."/>
            <person name="Barry K.W."/>
            <person name="Condon B.J."/>
            <person name="Copeland A.C."/>
            <person name="Dhillon B."/>
            <person name="Glaser F."/>
            <person name="Hesse C.N."/>
            <person name="Kosti I."/>
            <person name="LaButti K."/>
            <person name="Lindquist E.A."/>
            <person name="Lucas S."/>
            <person name="Salamov A.A."/>
            <person name="Bradshaw R.E."/>
            <person name="Ciuffetti L."/>
            <person name="Hamelin R.C."/>
            <person name="Kema G.H.J."/>
            <person name="Lawrence C."/>
            <person name="Scott J.A."/>
            <person name="Spatafora J.W."/>
            <person name="Turgeon B.G."/>
            <person name="de Wit P.J.G.M."/>
            <person name="Zhong S."/>
            <person name="Goodwin S.B."/>
            <person name="Grigoriev I.V."/>
        </authorList>
    </citation>
    <scope>NUCLEOTIDE SEQUENCE [LARGE SCALE GENOMIC DNA]</scope>
    <source>
        <strain evidence="3">28A</strain>
    </source>
</reference>
<sequence length="102" mass="11063">MRSSTIILGLLSLIGSAIAGKHHNCGCDIQGKYDVDLSHKTCDRWARNNNPNTHFDGYSCVDKGTGRGIDGAPWEATCRDEWTSTAGHLGTDVTGDCWHDTV</sequence>
<accession>R0KDU1</accession>